<dbReference type="Gramene" id="Psat06G0218000-T1">
    <property type="protein sequence ID" value="KAI5395894.1"/>
    <property type="gene ID" value="KIW84_062180"/>
</dbReference>
<comment type="caution">
    <text evidence="1">The sequence shown here is derived from an EMBL/GenBank/DDBJ whole genome shotgun (WGS) entry which is preliminary data.</text>
</comment>
<gene>
    <name evidence="1" type="ORF">KIW84_062180</name>
</gene>
<proteinExistence type="predicted"/>
<evidence type="ECO:0000313" key="2">
    <source>
        <dbReference type="Proteomes" id="UP001058974"/>
    </source>
</evidence>
<accession>A0A9D4W4M4</accession>
<evidence type="ECO:0000313" key="1">
    <source>
        <dbReference type="EMBL" id="KAI5395894.1"/>
    </source>
</evidence>
<reference evidence="1 2" key="1">
    <citation type="journal article" date="2022" name="Nat. Genet.">
        <title>Improved pea reference genome and pan-genome highlight genomic features and evolutionary characteristics.</title>
        <authorList>
            <person name="Yang T."/>
            <person name="Liu R."/>
            <person name="Luo Y."/>
            <person name="Hu S."/>
            <person name="Wang D."/>
            <person name="Wang C."/>
            <person name="Pandey M.K."/>
            <person name="Ge S."/>
            <person name="Xu Q."/>
            <person name="Li N."/>
            <person name="Li G."/>
            <person name="Huang Y."/>
            <person name="Saxena R.K."/>
            <person name="Ji Y."/>
            <person name="Li M."/>
            <person name="Yan X."/>
            <person name="He Y."/>
            <person name="Liu Y."/>
            <person name="Wang X."/>
            <person name="Xiang C."/>
            <person name="Varshney R.K."/>
            <person name="Ding H."/>
            <person name="Gao S."/>
            <person name="Zong X."/>
        </authorList>
    </citation>
    <scope>NUCLEOTIDE SEQUENCE [LARGE SCALE GENOMIC DNA]</scope>
    <source>
        <strain evidence="1 2">cv. Zhongwan 6</strain>
    </source>
</reference>
<dbReference type="Proteomes" id="UP001058974">
    <property type="component" value="Chromosome 6"/>
</dbReference>
<name>A0A9D4W4M4_PEA</name>
<dbReference type="EMBL" id="JAMSHJ010000006">
    <property type="protein sequence ID" value="KAI5395894.1"/>
    <property type="molecule type" value="Genomic_DNA"/>
</dbReference>
<organism evidence="1 2">
    <name type="scientific">Pisum sativum</name>
    <name type="common">Garden pea</name>
    <name type="synonym">Lathyrus oleraceus</name>
    <dbReference type="NCBI Taxonomy" id="3888"/>
    <lineage>
        <taxon>Eukaryota</taxon>
        <taxon>Viridiplantae</taxon>
        <taxon>Streptophyta</taxon>
        <taxon>Embryophyta</taxon>
        <taxon>Tracheophyta</taxon>
        <taxon>Spermatophyta</taxon>
        <taxon>Magnoliopsida</taxon>
        <taxon>eudicotyledons</taxon>
        <taxon>Gunneridae</taxon>
        <taxon>Pentapetalae</taxon>
        <taxon>rosids</taxon>
        <taxon>fabids</taxon>
        <taxon>Fabales</taxon>
        <taxon>Fabaceae</taxon>
        <taxon>Papilionoideae</taxon>
        <taxon>50 kb inversion clade</taxon>
        <taxon>NPAAA clade</taxon>
        <taxon>Hologalegina</taxon>
        <taxon>IRL clade</taxon>
        <taxon>Fabeae</taxon>
        <taxon>Lathyrus</taxon>
    </lineage>
</organism>
<protein>
    <submittedName>
        <fullName evidence="1">Uncharacterized protein</fullName>
    </submittedName>
</protein>
<keyword evidence="2" id="KW-1185">Reference proteome</keyword>
<dbReference type="AlphaFoldDB" id="A0A9D4W4M4"/>
<sequence length="154" mass="17368">MTNLLQTPRVLEVPAEPRVSRVPLVPQMPDSLRNRGRNSPALGIAVRVSSIFRLVKIESVTESLGVVDISNKGNKDASMIKGKVGKRKKWMRRKVVKKGEQVQPKALEVEIGKRQLVEVMVTEGTIEEWGNNDKKMKNSMDMETKTMEPEVFID</sequence>